<keyword evidence="14" id="KW-1185">Reference proteome</keyword>
<name>A0A6A3IVG7_9STRA</name>
<evidence type="ECO:0000313" key="4">
    <source>
        <dbReference type="EMBL" id="KAE8927806.1"/>
    </source>
</evidence>
<keyword evidence="1" id="KW-0479">Metal-binding</keyword>
<evidence type="ECO:0000313" key="14">
    <source>
        <dbReference type="Proteomes" id="UP000433483"/>
    </source>
</evidence>
<evidence type="ECO:0000313" key="12">
    <source>
        <dbReference type="EMBL" id="KAE9289292.1"/>
    </source>
</evidence>
<dbReference type="GO" id="GO:0003676">
    <property type="term" value="F:nucleic acid binding"/>
    <property type="evidence" value="ECO:0007669"/>
    <property type="project" value="InterPro"/>
</dbReference>
<dbReference type="Proteomes" id="UP000488956">
    <property type="component" value="Unassembled WGS sequence"/>
</dbReference>
<dbReference type="InterPro" id="IPR054722">
    <property type="entry name" value="PolX-like_BBD"/>
</dbReference>
<evidence type="ECO:0000313" key="16">
    <source>
        <dbReference type="Proteomes" id="UP000440367"/>
    </source>
</evidence>
<evidence type="ECO:0000256" key="1">
    <source>
        <dbReference type="PROSITE-ProRule" id="PRU00047"/>
    </source>
</evidence>
<dbReference type="InterPro" id="IPR036875">
    <property type="entry name" value="Znf_CCHC_sf"/>
</dbReference>
<keyword evidence="1" id="KW-0862">Zinc</keyword>
<evidence type="ECO:0000313" key="13">
    <source>
        <dbReference type="Proteomes" id="UP000429523"/>
    </source>
</evidence>
<dbReference type="InterPro" id="IPR001878">
    <property type="entry name" value="Znf_CCHC"/>
</dbReference>
<comment type="caution">
    <text evidence="5">The sequence shown here is derived from an EMBL/GenBank/DDBJ whole genome shotgun (WGS) entry which is preliminary data.</text>
</comment>
<feature type="compositionally biased region" description="Gly residues" evidence="2">
    <location>
        <begin position="218"/>
        <end position="249"/>
    </location>
</feature>
<dbReference type="EMBL" id="QXGF01001788">
    <property type="protein sequence ID" value="KAE8927806.1"/>
    <property type="molecule type" value="Genomic_DNA"/>
</dbReference>
<evidence type="ECO:0000313" key="21">
    <source>
        <dbReference type="Proteomes" id="UP000488956"/>
    </source>
</evidence>
<dbReference type="EMBL" id="QXGB01001748">
    <property type="protein sequence ID" value="KAE9186080.1"/>
    <property type="molecule type" value="Genomic_DNA"/>
</dbReference>
<evidence type="ECO:0000313" key="17">
    <source>
        <dbReference type="Proteomes" id="UP000440732"/>
    </source>
</evidence>
<dbReference type="Proteomes" id="UP000437068">
    <property type="component" value="Unassembled WGS sequence"/>
</dbReference>
<accession>A0A6A3IVG7</accession>
<dbReference type="OrthoDB" id="127529at2759"/>
<dbReference type="Proteomes" id="UP000460718">
    <property type="component" value="Unassembled WGS sequence"/>
</dbReference>
<evidence type="ECO:0000313" key="8">
    <source>
        <dbReference type="EMBL" id="KAE9112625.1"/>
    </source>
</evidence>
<gene>
    <name evidence="12" type="ORF">PF001_g20110</name>
    <name evidence="11" type="ORF">PF002_g21848</name>
    <name evidence="10" type="ORF">PF004_g19881</name>
    <name evidence="9" type="ORF">PF005_g20992</name>
    <name evidence="8" type="ORF">PF006_g19935</name>
    <name evidence="7" type="ORF">PF007_g21100</name>
    <name evidence="4" type="ORF">PF009_g22034</name>
    <name evidence="6" type="ORF">PF010_g20424</name>
    <name evidence="5" type="ORF">PF011_g19741</name>
</gene>
<proteinExistence type="predicted"/>
<evidence type="ECO:0000313" key="7">
    <source>
        <dbReference type="EMBL" id="KAE9085554.1"/>
    </source>
</evidence>
<evidence type="ECO:0000259" key="3">
    <source>
        <dbReference type="PROSITE" id="PS50158"/>
    </source>
</evidence>
<dbReference type="EMBL" id="QXFX01001737">
    <property type="protein sequence ID" value="KAE9085532.1"/>
    <property type="molecule type" value="Genomic_DNA"/>
</dbReference>
<keyword evidence="1" id="KW-0863">Zinc-finger</keyword>
<reference evidence="19 20" key="1">
    <citation type="submission" date="2018-09" db="EMBL/GenBank/DDBJ databases">
        <title>Genomic investigation of the strawberry pathogen Phytophthora fragariae indicates pathogenicity is determined by transcriptional variation in three key races.</title>
        <authorList>
            <person name="Adams T.M."/>
            <person name="Armitage A.D."/>
            <person name="Sobczyk M.K."/>
            <person name="Bates H.J."/>
            <person name="Dunwell J.M."/>
            <person name="Nellist C.F."/>
            <person name="Harrison R.J."/>
        </authorList>
    </citation>
    <scope>NUCLEOTIDE SEQUENCE [LARGE SCALE GENOMIC DNA]</scope>
    <source>
        <strain evidence="12 15">A4</strain>
        <strain evidence="11 16">BC-1</strain>
        <strain evidence="10 20">BC-23</strain>
        <strain evidence="9 14">NOV-27</strain>
        <strain evidence="8 17">NOV-5</strain>
        <strain evidence="7 18">NOV-71</strain>
        <strain evidence="4 13">NOV-9</strain>
        <strain evidence="6 21">ONT-3</strain>
        <strain evidence="5 19">SCRP245</strain>
    </source>
</reference>
<evidence type="ECO:0000313" key="10">
    <source>
        <dbReference type="EMBL" id="KAE9197264.1"/>
    </source>
</evidence>
<dbReference type="Proteomes" id="UP000440367">
    <property type="component" value="Unassembled WGS sequence"/>
</dbReference>
<feature type="region of interest" description="Disordered" evidence="2">
    <location>
        <begin position="270"/>
        <end position="311"/>
    </location>
</feature>
<dbReference type="Proteomes" id="UP000441208">
    <property type="component" value="Unassembled WGS sequence"/>
</dbReference>
<evidence type="ECO:0000256" key="2">
    <source>
        <dbReference type="SAM" id="MobiDB-lite"/>
    </source>
</evidence>
<dbReference type="AlphaFoldDB" id="A0A6A3IVG7"/>
<dbReference type="SMART" id="SM00343">
    <property type="entry name" value="ZnF_C2HC"/>
    <property type="match status" value="1"/>
</dbReference>
<evidence type="ECO:0000313" key="5">
    <source>
        <dbReference type="EMBL" id="KAE8987026.1"/>
    </source>
</evidence>
<feature type="domain" description="CCHC-type" evidence="3">
    <location>
        <begin position="259"/>
        <end position="274"/>
    </location>
</feature>
<dbReference type="EMBL" id="QXGE01001702">
    <property type="protein sequence ID" value="KAE9289292.1"/>
    <property type="molecule type" value="Genomic_DNA"/>
</dbReference>
<evidence type="ECO:0000313" key="6">
    <source>
        <dbReference type="EMBL" id="KAE9085532.1"/>
    </source>
</evidence>
<evidence type="ECO:0000313" key="19">
    <source>
        <dbReference type="Proteomes" id="UP000460718"/>
    </source>
</evidence>
<organism evidence="5 19">
    <name type="scientific">Phytophthora fragariae</name>
    <dbReference type="NCBI Taxonomy" id="53985"/>
    <lineage>
        <taxon>Eukaryota</taxon>
        <taxon>Sar</taxon>
        <taxon>Stramenopiles</taxon>
        <taxon>Oomycota</taxon>
        <taxon>Peronosporomycetes</taxon>
        <taxon>Peronosporales</taxon>
        <taxon>Peronosporaceae</taxon>
        <taxon>Phytophthora</taxon>
    </lineage>
</organism>
<dbReference type="Proteomes" id="UP000433483">
    <property type="component" value="Unassembled WGS sequence"/>
</dbReference>
<evidence type="ECO:0000313" key="18">
    <source>
        <dbReference type="Proteomes" id="UP000441208"/>
    </source>
</evidence>
<dbReference type="Pfam" id="PF14223">
    <property type="entry name" value="Retrotran_gag_2"/>
    <property type="match status" value="1"/>
</dbReference>
<feature type="region of interest" description="Disordered" evidence="2">
    <location>
        <begin position="199"/>
        <end position="256"/>
    </location>
</feature>
<dbReference type="Proteomes" id="UP000476176">
    <property type="component" value="Unassembled WGS sequence"/>
</dbReference>
<dbReference type="Pfam" id="PF22936">
    <property type="entry name" value="Pol_BBD"/>
    <property type="match status" value="1"/>
</dbReference>
<evidence type="ECO:0000313" key="20">
    <source>
        <dbReference type="Proteomes" id="UP000476176"/>
    </source>
</evidence>
<sequence length="533" mass="58132">MNNESSKTEGLPDGWDGKDWRRYKWTMRTIFREHDLLDIAEGKIKREGLSSEESEANFDKKQFKVMRMIGTTIPSHRLQQIDQYETGTEMWAALCEIYEKRQNATIRVSTILRLSEELKSLKCSSNEDVQSHVTKMFRLKTDLASYGYEVNNINMKAMLLDSLPDQYEFEQLRGAVKYGGNGGALTPEELRVLIEEAADRQARRRGGGGRRNNNGGPRQAGGLGGGSSQPGRSNNGGRGNGGGGHGAKGTGARSSSRGCFVCGETSHYKANCPNQTADQADRAGAGPRLDGHRQNRSNYARGAAGDRVWSPRQEPGTVATALEEAHLATALDEAHLTSSYTPGVGDNAGVAMEIPSGSSWFCFDTGSNVHIVGDRHSFVHLEDIVPENLAADVKGVAQSMVTQAEGIGTVKIVSIVQDKEVELFIDGVLYVPGATHGLLSMGLALEQGFEVDYDRATRVYSVHKDGEHVIEARPAQAIWVFRDCTGIPEKQQARRSARRHGHCELHGCGWGRKPPGVARALGAHVRSIPESYG</sequence>
<dbReference type="EMBL" id="QXFW01001698">
    <property type="protein sequence ID" value="KAE8987026.1"/>
    <property type="molecule type" value="Genomic_DNA"/>
</dbReference>
<dbReference type="Proteomes" id="UP000429523">
    <property type="component" value="Unassembled WGS sequence"/>
</dbReference>
<dbReference type="EMBL" id="QXGA01001699">
    <property type="protein sequence ID" value="KAE9112625.1"/>
    <property type="molecule type" value="Genomic_DNA"/>
</dbReference>
<evidence type="ECO:0000313" key="11">
    <source>
        <dbReference type="EMBL" id="KAE9200392.1"/>
    </source>
</evidence>
<dbReference type="EMBL" id="QXFZ01001750">
    <property type="protein sequence ID" value="KAE9085554.1"/>
    <property type="molecule type" value="Genomic_DNA"/>
</dbReference>
<dbReference type="SUPFAM" id="SSF57756">
    <property type="entry name" value="Retrovirus zinc finger-like domains"/>
    <property type="match status" value="1"/>
</dbReference>
<dbReference type="PROSITE" id="PS50158">
    <property type="entry name" value="ZF_CCHC"/>
    <property type="match status" value="1"/>
</dbReference>
<dbReference type="EMBL" id="QXGC01001721">
    <property type="protein sequence ID" value="KAE9197264.1"/>
    <property type="molecule type" value="Genomic_DNA"/>
</dbReference>
<protein>
    <recommendedName>
        <fullName evidence="3">CCHC-type domain-containing protein</fullName>
    </recommendedName>
</protein>
<dbReference type="GO" id="GO:0008270">
    <property type="term" value="F:zinc ion binding"/>
    <property type="evidence" value="ECO:0007669"/>
    <property type="project" value="UniProtKB-KW"/>
</dbReference>
<dbReference type="EMBL" id="QXGD01001718">
    <property type="protein sequence ID" value="KAE9200392.1"/>
    <property type="molecule type" value="Genomic_DNA"/>
</dbReference>
<dbReference type="Proteomes" id="UP000440732">
    <property type="component" value="Unassembled WGS sequence"/>
</dbReference>
<evidence type="ECO:0000313" key="15">
    <source>
        <dbReference type="Proteomes" id="UP000437068"/>
    </source>
</evidence>
<evidence type="ECO:0000313" key="9">
    <source>
        <dbReference type="EMBL" id="KAE9186080.1"/>
    </source>
</evidence>